<dbReference type="EMBL" id="SRLO01000522">
    <property type="protein sequence ID" value="TNN53200.1"/>
    <property type="molecule type" value="Genomic_DNA"/>
</dbReference>
<sequence>MGTLDACEFSSFVEHGEKVWKLSAAIRCRLGSSRAGTERVTGGRGGQRISYIWGRSEPRSRWGRRVPGGADVFQRLHPCGCVELEPSRNTPHWADGGDVVMEAPCLSRRYIEVHTSVFCYITQGT</sequence>
<accession>A0A4Z2GIS9</accession>
<dbReference type="Proteomes" id="UP000314294">
    <property type="component" value="Unassembled WGS sequence"/>
</dbReference>
<gene>
    <name evidence="1" type="ORF">EYF80_036561</name>
</gene>
<proteinExistence type="predicted"/>
<protein>
    <submittedName>
        <fullName evidence="1">Uncharacterized protein</fullName>
    </submittedName>
</protein>
<evidence type="ECO:0000313" key="1">
    <source>
        <dbReference type="EMBL" id="TNN53200.1"/>
    </source>
</evidence>
<keyword evidence="2" id="KW-1185">Reference proteome</keyword>
<name>A0A4Z2GIS9_9TELE</name>
<dbReference type="AlphaFoldDB" id="A0A4Z2GIS9"/>
<reference evidence="1 2" key="1">
    <citation type="submission" date="2019-03" db="EMBL/GenBank/DDBJ databases">
        <title>First draft genome of Liparis tanakae, snailfish: a comprehensive survey of snailfish specific genes.</title>
        <authorList>
            <person name="Kim W."/>
            <person name="Song I."/>
            <person name="Jeong J.-H."/>
            <person name="Kim D."/>
            <person name="Kim S."/>
            <person name="Ryu S."/>
            <person name="Song J.Y."/>
            <person name="Lee S.K."/>
        </authorList>
    </citation>
    <scope>NUCLEOTIDE SEQUENCE [LARGE SCALE GENOMIC DNA]</scope>
    <source>
        <tissue evidence="1">Muscle</tissue>
    </source>
</reference>
<evidence type="ECO:0000313" key="2">
    <source>
        <dbReference type="Proteomes" id="UP000314294"/>
    </source>
</evidence>
<comment type="caution">
    <text evidence="1">The sequence shown here is derived from an EMBL/GenBank/DDBJ whole genome shotgun (WGS) entry which is preliminary data.</text>
</comment>
<organism evidence="1 2">
    <name type="scientific">Liparis tanakae</name>
    <name type="common">Tanaka's snailfish</name>
    <dbReference type="NCBI Taxonomy" id="230148"/>
    <lineage>
        <taxon>Eukaryota</taxon>
        <taxon>Metazoa</taxon>
        <taxon>Chordata</taxon>
        <taxon>Craniata</taxon>
        <taxon>Vertebrata</taxon>
        <taxon>Euteleostomi</taxon>
        <taxon>Actinopterygii</taxon>
        <taxon>Neopterygii</taxon>
        <taxon>Teleostei</taxon>
        <taxon>Neoteleostei</taxon>
        <taxon>Acanthomorphata</taxon>
        <taxon>Eupercaria</taxon>
        <taxon>Perciformes</taxon>
        <taxon>Cottioidei</taxon>
        <taxon>Cottales</taxon>
        <taxon>Liparidae</taxon>
        <taxon>Liparis</taxon>
    </lineage>
</organism>